<dbReference type="Gene3D" id="1.20.1740.10">
    <property type="entry name" value="Amino acid/polyamine transporter I"/>
    <property type="match status" value="1"/>
</dbReference>
<dbReference type="InterPro" id="IPR002293">
    <property type="entry name" value="AA/rel_permease1"/>
</dbReference>
<proteinExistence type="predicted"/>
<gene>
    <name evidence="8" type="ORF">GQF02_04045</name>
</gene>
<feature type="transmembrane region" description="Helical" evidence="7">
    <location>
        <begin position="107"/>
        <end position="130"/>
    </location>
</feature>
<evidence type="ECO:0000256" key="5">
    <source>
        <dbReference type="ARBA" id="ARBA00022989"/>
    </source>
</evidence>
<dbReference type="PANTHER" id="PTHR42770:SF15">
    <property type="entry name" value="GLUTAMATE_GAMMA-AMINOBUTYRATE ANTIPORTER-RELATED"/>
    <property type="match status" value="1"/>
</dbReference>
<dbReference type="AlphaFoldDB" id="A0A845BHD8"/>
<feature type="transmembrane region" description="Helical" evidence="7">
    <location>
        <begin position="29"/>
        <end position="52"/>
    </location>
</feature>
<feature type="transmembrane region" description="Helical" evidence="7">
    <location>
        <begin position="444"/>
        <end position="464"/>
    </location>
</feature>
<feature type="transmembrane region" description="Helical" evidence="7">
    <location>
        <begin position="370"/>
        <end position="391"/>
    </location>
</feature>
<protein>
    <submittedName>
        <fullName evidence="8">Amino acid permease</fullName>
    </submittedName>
</protein>
<feature type="transmembrane region" description="Helical" evidence="7">
    <location>
        <begin position="293"/>
        <end position="316"/>
    </location>
</feature>
<dbReference type="GO" id="GO:0005886">
    <property type="term" value="C:plasma membrane"/>
    <property type="evidence" value="ECO:0007669"/>
    <property type="project" value="UniProtKB-SubCell"/>
</dbReference>
<accession>A0A845BHD8</accession>
<dbReference type="EMBL" id="WSSB01000003">
    <property type="protein sequence ID" value="MXR36147.1"/>
    <property type="molecule type" value="Genomic_DNA"/>
</dbReference>
<keyword evidence="5 7" id="KW-1133">Transmembrane helix</keyword>
<keyword evidence="4 7" id="KW-0812">Transmembrane</keyword>
<reference evidence="8 9" key="1">
    <citation type="submission" date="2019-12" db="EMBL/GenBank/DDBJ databases">
        <title>Neisseriaceae gen. nov. sp. Genome sequencing and assembly.</title>
        <authorList>
            <person name="Liu Z."/>
            <person name="Li A."/>
        </authorList>
    </citation>
    <scope>NUCLEOTIDE SEQUENCE [LARGE SCALE GENOMIC DNA]</scope>
    <source>
        <strain evidence="8 9">B2N2-7</strain>
    </source>
</reference>
<evidence type="ECO:0000256" key="7">
    <source>
        <dbReference type="SAM" id="Phobius"/>
    </source>
</evidence>
<dbReference type="Proteomes" id="UP000467214">
    <property type="component" value="Unassembled WGS sequence"/>
</dbReference>
<feature type="transmembrane region" description="Helical" evidence="7">
    <location>
        <begin position="73"/>
        <end position="95"/>
    </location>
</feature>
<dbReference type="PANTHER" id="PTHR42770">
    <property type="entry name" value="AMINO ACID TRANSPORTER-RELATED"/>
    <property type="match status" value="1"/>
</dbReference>
<evidence type="ECO:0000256" key="4">
    <source>
        <dbReference type="ARBA" id="ARBA00022692"/>
    </source>
</evidence>
<feature type="transmembrane region" description="Helical" evidence="7">
    <location>
        <begin position="346"/>
        <end position="364"/>
    </location>
</feature>
<evidence type="ECO:0000256" key="6">
    <source>
        <dbReference type="ARBA" id="ARBA00023136"/>
    </source>
</evidence>
<feature type="transmembrane region" description="Helical" evidence="7">
    <location>
        <begin position="142"/>
        <end position="164"/>
    </location>
</feature>
<comment type="subcellular location">
    <subcellularLocation>
        <location evidence="1">Cell membrane</location>
        <topology evidence="1">Multi-pass membrane protein</topology>
    </subcellularLocation>
</comment>
<dbReference type="PIRSF" id="PIRSF006060">
    <property type="entry name" value="AA_transporter"/>
    <property type="match status" value="1"/>
</dbReference>
<keyword evidence="2" id="KW-0813">Transport</keyword>
<organism evidence="8 9">
    <name type="scientific">Craterilacuibacter sinensis</name>
    <dbReference type="NCBI Taxonomy" id="2686017"/>
    <lineage>
        <taxon>Bacteria</taxon>
        <taxon>Pseudomonadati</taxon>
        <taxon>Pseudomonadota</taxon>
        <taxon>Betaproteobacteria</taxon>
        <taxon>Neisseriales</taxon>
        <taxon>Neisseriaceae</taxon>
        <taxon>Craterilacuibacter</taxon>
    </lineage>
</organism>
<comment type="caution">
    <text evidence="8">The sequence shown here is derived from an EMBL/GenBank/DDBJ whole genome shotgun (WGS) entry which is preliminary data.</text>
</comment>
<evidence type="ECO:0000256" key="3">
    <source>
        <dbReference type="ARBA" id="ARBA00022475"/>
    </source>
</evidence>
<evidence type="ECO:0000256" key="2">
    <source>
        <dbReference type="ARBA" id="ARBA00022448"/>
    </source>
</evidence>
<name>A0A845BHD8_9NEIS</name>
<feature type="transmembrane region" description="Helical" evidence="7">
    <location>
        <begin position="412"/>
        <end position="432"/>
    </location>
</feature>
<dbReference type="GO" id="GO:0022857">
    <property type="term" value="F:transmembrane transporter activity"/>
    <property type="evidence" value="ECO:0007669"/>
    <property type="project" value="InterPro"/>
</dbReference>
<feature type="transmembrane region" description="Helical" evidence="7">
    <location>
        <begin position="245"/>
        <end position="267"/>
    </location>
</feature>
<keyword evidence="3" id="KW-1003">Cell membrane</keyword>
<dbReference type="Pfam" id="PF13520">
    <property type="entry name" value="AA_permease_2"/>
    <property type="match status" value="1"/>
</dbReference>
<keyword evidence="9" id="KW-1185">Reference proteome</keyword>
<evidence type="ECO:0000313" key="9">
    <source>
        <dbReference type="Proteomes" id="UP000467214"/>
    </source>
</evidence>
<feature type="transmembrane region" description="Helical" evidence="7">
    <location>
        <begin position="208"/>
        <end position="224"/>
    </location>
</feature>
<evidence type="ECO:0000256" key="1">
    <source>
        <dbReference type="ARBA" id="ARBA00004651"/>
    </source>
</evidence>
<sequence>MSWVTLALMIVAAVASIRALPGMAIYGLGSILLYLLPALLFFLPAALVTTELGTTWRGGIYGWVRQAYGDRAAFFSAWYLWLQVAMLLPVVLAFGADTLAYLIDPRLAGNGVFTACVITLLVWSITLMALRGVGALARLSSLFMLLGTLLPALLLIVLGALWLLRGQPSASPLDWHALLPHVFSHDSSVLAGHGKTHTSIWQRFDGELSGLVLIVSNFLAYAGIEINAVYARNLPNPQRDMPRSLILSVILILLIFIPPTLAIALVVPSDKISLTVGVMQAYSDFFNALGVGYLTPVMALFLIIGVLGGVLTWIAGACKEIQYVGKAGLLPPWWQQTNRHDMPANVMLLLAALVSLLSLIYVLVPDVSAAFWMLSALAAQMYLVIYLLMFMAAIRLRQSQPATPRGYTLARLPLVAGIGMLSSLLALLLGLLPPSGETFPLSSGHYMLVLASGLVLAALPPFVFSALRKAHWQQVSDEEAASYSAPLTIDTPSAHGPGRRN</sequence>
<dbReference type="InterPro" id="IPR050367">
    <property type="entry name" value="APC_superfamily"/>
</dbReference>
<keyword evidence="6 7" id="KW-0472">Membrane</keyword>
<evidence type="ECO:0000313" key="8">
    <source>
        <dbReference type="EMBL" id="MXR36147.1"/>
    </source>
</evidence>